<protein>
    <recommendedName>
        <fullName evidence="4">YD repeat-containing protein</fullName>
    </recommendedName>
</protein>
<proteinExistence type="predicted"/>
<dbReference type="Proteomes" id="UP001580430">
    <property type="component" value="Unassembled WGS sequence"/>
</dbReference>
<feature type="chain" id="PRO_5046122640" description="YD repeat-containing protein" evidence="1">
    <location>
        <begin position="26"/>
        <end position="1265"/>
    </location>
</feature>
<dbReference type="InterPro" id="IPR050708">
    <property type="entry name" value="T6SS_VgrG/RHS"/>
</dbReference>
<comment type="caution">
    <text evidence="2">The sequence shown here is derived from an EMBL/GenBank/DDBJ whole genome shotgun (WGS) entry which is preliminary data.</text>
</comment>
<feature type="signal peptide" evidence="1">
    <location>
        <begin position="1"/>
        <end position="25"/>
    </location>
</feature>
<name>A0ABV5C289_9BACL</name>
<gene>
    <name evidence="2" type="ORF">ACE5LO_14205</name>
</gene>
<dbReference type="RefSeq" id="WP_375520690.1">
    <property type="nucleotide sequence ID" value="NZ_JBHIRY010000013.1"/>
</dbReference>
<evidence type="ECO:0000313" key="3">
    <source>
        <dbReference type="Proteomes" id="UP001580430"/>
    </source>
</evidence>
<dbReference type="Pfam" id="PF05593">
    <property type="entry name" value="RHS_repeat"/>
    <property type="match status" value="2"/>
</dbReference>
<dbReference type="InterPro" id="IPR031325">
    <property type="entry name" value="RHS_repeat"/>
</dbReference>
<evidence type="ECO:0000256" key="1">
    <source>
        <dbReference type="SAM" id="SignalP"/>
    </source>
</evidence>
<keyword evidence="1" id="KW-0732">Signal</keyword>
<accession>A0ABV5C289</accession>
<dbReference type="Gene3D" id="2.180.10.10">
    <property type="entry name" value="RHS repeat-associated core"/>
    <property type="match status" value="1"/>
</dbReference>
<reference evidence="2 3" key="1">
    <citation type="submission" date="2024-09" db="EMBL/GenBank/DDBJ databases">
        <title>Paenibacillus zeirhizospherea sp. nov., isolated from surface of the maize (Zea mays) roots in a horticulture field, Hungary.</title>
        <authorList>
            <person name="Marton D."/>
            <person name="Farkas M."/>
            <person name="Bedics A."/>
            <person name="Toth E."/>
            <person name="Tancsics A."/>
            <person name="Boka K."/>
            <person name="Marati G."/>
            <person name="Kriszt B."/>
            <person name="Cserhati M."/>
        </authorList>
    </citation>
    <scope>NUCLEOTIDE SEQUENCE [LARGE SCALE GENOMIC DNA]</scope>
    <source>
        <strain evidence="2 3">JCM 18446</strain>
    </source>
</reference>
<keyword evidence="3" id="KW-1185">Reference proteome</keyword>
<sequence>MRKKVGTRNIAILLLLVLFFNTVCAYIPNIASASEATGTYEQMASRFGVSTSFIQNELQKGYSVNQIYTALFHAEQSNKTYEEAVEELFPTELNPSETVTSDVYNRLSTSPSEDIVIFDVTDDVYSNEAENNSSVIEDVYSARNAKPNSLRAMADIPTLPPITEEAPIYDKTSFNEAPYSVANEKENISTLSGNLNVQNSDMSLPGRNGLGFSLTRQYNSNDAQFYGMGATLIDASEAKQNFYVRFYAFEKPIIRQFKVSYKEKKWIQEDTNGDGVVDRSTYDLPSTTKVIGTYSTMDAANQAASKKITYTVPSESRVETASRTSKDTSTLPESIYYDNNGFTGNLTKDGSPYVVSGSSEDSDRRFEFYSCRFNIAGYYDSSGYFHQFGSSEDCFSETYKWDQDGYKGDLRKGNTSYDPGGTCPAYAPERKGQLYCGTSGTTSYSGTVYKEGYDTRVWGQKYRGTVTKSGYTSDIGYDAWIDNGQGGKIRYAYTVDGSPWIDKLETEGTGNKVVKQTQIYSTKEEAEKWRDYINNNPGLDITPQDNSGNPETNYRYYIAEGAEPVVVAVTVEYQPKFIYQNTTHQPLDEQLFPLGKGWTWKLPYVETKDDKKYIHLPEGGSYEIEGDQLKNYDWKGLTFAPDETVSVNGEVSAYVLKSTDAKQKQYFSKDGRLLQISDAYNNFIRFYYEQNATYNRKLLSKVEDATGNTIEISYSPSEVTLVKGNETVVYKKHAEQGIELLDSVTDPAGRKTTYSYNLAPAKFNLRASRPERQLSNPYALLTKIHHPTGAATVYAYEDQPVKRYIGGNSVNEVYRTTSRVDQIFYTNNRVEEYNRETIHYSSDMAATYDSNTTFSTIINNGLTNSTYKYNKKYVDYFAGSQYYLDQTVVQAGDIEKVTSYQYDKQVEGKSYTAPVPTVTTSSNNQNSDLFTSSTVYDDYGNVTESTDDKGSKSYNTYDDNRLVKAAVEPLDSNTTGYVEFERNEKGDIVQTTVRENNASGKLLQKVEHANRDSYGNVTKQIITNDDKTVTTNSEYSSQYGNAFPTLQSVQVTNADGDTSTITKKFSYNKITGLATASTDGNGRETTYEYDELGRVIKVTYPDGNNIGASYDDQENTVTVTNELGVKSKTRWNALGWSIEAGLYDGAGYQVKTKSAYDHNGRLVSSEDALGNLTRYAYDNLDRLTSTTYPDGSTTTTTYNDALRQIIETDGENNNLINTHDKWNRIETTEEKAANQDKSTVVAKFEYDRINDQVLKEQDALNNITL</sequence>
<dbReference type="PANTHER" id="PTHR32305">
    <property type="match status" value="1"/>
</dbReference>
<evidence type="ECO:0008006" key="4">
    <source>
        <dbReference type="Google" id="ProtNLM"/>
    </source>
</evidence>
<organism evidence="2 3">
    <name type="scientific">Paenibacillus medicaginis</name>
    <dbReference type="NCBI Taxonomy" id="1470560"/>
    <lineage>
        <taxon>Bacteria</taxon>
        <taxon>Bacillati</taxon>
        <taxon>Bacillota</taxon>
        <taxon>Bacilli</taxon>
        <taxon>Bacillales</taxon>
        <taxon>Paenibacillaceae</taxon>
        <taxon>Paenibacillus</taxon>
    </lineage>
</organism>
<dbReference type="NCBIfam" id="TIGR01643">
    <property type="entry name" value="YD_repeat_2x"/>
    <property type="match status" value="2"/>
</dbReference>
<dbReference type="PANTHER" id="PTHR32305:SF15">
    <property type="entry name" value="PROTEIN RHSA-RELATED"/>
    <property type="match status" value="1"/>
</dbReference>
<evidence type="ECO:0000313" key="2">
    <source>
        <dbReference type="EMBL" id="MFB5761546.1"/>
    </source>
</evidence>
<dbReference type="EMBL" id="JBHIRY010000013">
    <property type="protein sequence ID" value="MFB5761546.1"/>
    <property type="molecule type" value="Genomic_DNA"/>
</dbReference>
<dbReference type="InterPro" id="IPR006530">
    <property type="entry name" value="YD"/>
</dbReference>